<dbReference type="InterPro" id="IPR047525">
    <property type="entry name" value="TfoX-like"/>
</dbReference>
<dbReference type="PANTHER" id="PTHR36121:SF1">
    <property type="entry name" value="PROTEIN SXY"/>
    <property type="match status" value="1"/>
</dbReference>
<sequence length="106" mass="12357">MSEFCDFIVEQLHPLAPINVKRMFGCWGLFRYGKMFAIIDDDLLYIKVDEKSKPLFIQEGCEPFRYFTTRKGVRTQVALNYYQLPETALDNSDELCYWARLGISAG</sequence>
<protein>
    <submittedName>
        <fullName evidence="2">Regulator of competence-specific genes</fullName>
    </submittedName>
</protein>
<dbReference type="InterPro" id="IPR007076">
    <property type="entry name" value="TfoX_N"/>
</dbReference>
<dbReference type="AlphaFoldDB" id="A0A3S5B1G6"/>
<gene>
    <name evidence="2" type="ORF">NCTC10643_00307</name>
</gene>
<reference evidence="2" key="1">
    <citation type="submission" date="2018-12" db="EMBL/GenBank/DDBJ databases">
        <authorList>
            <consortium name="Pathogen Informatics"/>
        </authorList>
    </citation>
    <scope>NUCLEOTIDE SEQUENCE [LARGE SCALE GENOMIC DNA]</scope>
    <source>
        <strain evidence="2">NCTC10643</strain>
    </source>
</reference>
<dbReference type="Pfam" id="PF04993">
    <property type="entry name" value="TfoX_N"/>
    <property type="match status" value="1"/>
</dbReference>
<dbReference type="PANTHER" id="PTHR36121">
    <property type="entry name" value="PROTEIN SXY"/>
    <property type="match status" value="1"/>
</dbReference>
<name>A0A3S5B1G6_MANHA</name>
<dbReference type="Proteomes" id="UP000271188">
    <property type="component" value="Chromosome"/>
</dbReference>
<dbReference type="EMBL" id="LR134495">
    <property type="protein sequence ID" value="VEI74934.1"/>
    <property type="molecule type" value="Genomic_DNA"/>
</dbReference>
<evidence type="ECO:0000313" key="3">
    <source>
        <dbReference type="Proteomes" id="UP000271188"/>
    </source>
</evidence>
<dbReference type="SUPFAM" id="SSF159894">
    <property type="entry name" value="YgaC/TfoX-N like"/>
    <property type="match status" value="1"/>
</dbReference>
<dbReference type="RefSeq" id="WP_126301247.1">
    <property type="nucleotide sequence ID" value="NZ_LR134495.1"/>
</dbReference>
<feature type="domain" description="TfoX N-terminal" evidence="1">
    <location>
        <begin position="10"/>
        <end position="105"/>
    </location>
</feature>
<proteinExistence type="predicted"/>
<evidence type="ECO:0000313" key="2">
    <source>
        <dbReference type="EMBL" id="VEI74934.1"/>
    </source>
</evidence>
<dbReference type="Gene3D" id="3.30.1460.30">
    <property type="entry name" value="YgaC/TfoX-N like chaperone"/>
    <property type="match status" value="1"/>
</dbReference>
<evidence type="ECO:0000259" key="1">
    <source>
        <dbReference type="Pfam" id="PF04993"/>
    </source>
</evidence>
<organism evidence="2 3">
    <name type="scientific">Mannheimia haemolytica</name>
    <name type="common">Pasteurella haemolytica</name>
    <dbReference type="NCBI Taxonomy" id="75985"/>
    <lineage>
        <taxon>Bacteria</taxon>
        <taxon>Pseudomonadati</taxon>
        <taxon>Pseudomonadota</taxon>
        <taxon>Gammaproteobacteria</taxon>
        <taxon>Pasteurellales</taxon>
        <taxon>Pasteurellaceae</taxon>
        <taxon>Mannheimia</taxon>
    </lineage>
</organism>
<accession>A0A3S5B1G6</accession>